<feature type="transmembrane region" description="Helical" evidence="1">
    <location>
        <begin position="37"/>
        <end position="58"/>
    </location>
</feature>
<keyword evidence="1" id="KW-1133">Transmembrane helix</keyword>
<keyword evidence="1" id="KW-0472">Membrane</keyword>
<comment type="caution">
    <text evidence="2">The sequence shown here is derived from an EMBL/GenBank/DDBJ whole genome shotgun (WGS) entry which is preliminary data.</text>
</comment>
<evidence type="ECO:0000313" key="3">
    <source>
        <dbReference type="Proteomes" id="UP000292702"/>
    </source>
</evidence>
<proteinExistence type="predicted"/>
<protein>
    <submittedName>
        <fullName evidence="2">Uncharacterized protein</fullName>
    </submittedName>
</protein>
<dbReference type="EMBL" id="RWJN01000520">
    <property type="protein sequence ID" value="TCD60975.1"/>
    <property type="molecule type" value="Genomic_DNA"/>
</dbReference>
<dbReference type="AlphaFoldDB" id="A0A4R0R7B9"/>
<dbReference type="OrthoDB" id="2803865at2759"/>
<evidence type="ECO:0000313" key="2">
    <source>
        <dbReference type="EMBL" id="TCD60975.1"/>
    </source>
</evidence>
<feature type="transmembrane region" description="Helical" evidence="1">
    <location>
        <begin position="120"/>
        <end position="141"/>
    </location>
</feature>
<organism evidence="2 3">
    <name type="scientific">Steccherinum ochraceum</name>
    <dbReference type="NCBI Taxonomy" id="92696"/>
    <lineage>
        <taxon>Eukaryota</taxon>
        <taxon>Fungi</taxon>
        <taxon>Dikarya</taxon>
        <taxon>Basidiomycota</taxon>
        <taxon>Agaricomycotina</taxon>
        <taxon>Agaricomycetes</taxon>
        <taxon>Polyporales</taxon>
        <taxon>Steccherinaceae</taxon>
        <taxon>Steccherinum</taxon>
    </lineage>
</organism>
<name>A0A4R0R7B9_9APHY</name>
<evidence type="ECO:0000256" key="1">
    <source>
        <dbReference type="SAM" id="Phobius"/>
    </source>
</evidence>
<sequence>MGQSISDSIFEILQFISTAAFSTLRIWAIWDHALIPTFAVFTIQAVAPAINIYAASHITSFSVVDDVCLKSFDVPVKILMRGTAAIAGDLLVIGLTWVKTAGILRESLRNDGFRPTITTLLLRDGTVYFIVLLLMNVVSFIPTHIQKDVNGSAAYRLAMLAITANLISRFILDLRSVFHEGSSEPHTTSSVKFGGRSLAGNLGAPLEMRDPTWVSIPVDDVANARSEQYEEPAVPFRAI</sequence>
<keyword evidence="3" id="KW-1185">Reference proteome</keyword>
<gene>
    <name evidence="2" type="ORF">EIP91_009240</name>
</gene>
<feature type="transmembrane region" description="Helical" evidence="1">
    <location>
        <begin position="153"/>
        <end position="172"/>
    </location>
</feature>
<reference evidence="2 3" key="1">
    <citation type="submission" date="2018-11" db="EMBL/GenBank/DDBJ databases">
        <title>Genome assembly of Steccherinum ochraceum LE-BIN_3174, the white-rot fungus of the Steccherinaceae family (The Residual Polyporoid clade, Polyporales, Basidiomycota).</title>
        <authorList>
            <person name="Fedorova T.V."/>
            <person name="Glazunova O.A."/>
            <person name="Landesman E.O."/>
            <person name="Moiseenko K.V."/>
            <person name="Psurtseva N.V."/>
            <person name="Savinova O.S."/>
            <person name="Shakhova N.V."/>
            <person name="Tyazhelova T.V."/>
            <person name="Vasina D.V."/>
        </authorList>
    </citation>
    <scope>NUCLEOTIDE SEQUENCE [LARGE SCALE GENOMIC DNA]</scope>
    <source>
        <strain evidence="2 3">LE-BIN_3174</strain>
    </source>
</reference>
<feature type="transmembrane region" description="Helical" evidence="1">
    <location>
        <begin position="78"/>
        <end position="99"/>
    </location>
</feature>
<feature type="transmembrane region" description="Helical" evidence="1">
    <location>
        <begin position="12"/>
        <end position="30"/>
    </location>
</feature>
<dbReference type="Proteomes" id="UP000292702">
    <property type="component" value="Unassembled WGS sequence"/>
</dbReference>
<keyword evidence="1" id="KW-0812">Transmembrane</keyword>
<accession>A0A4R0R7B9</accession>